<reference evidence="1" key="1">
    <citation type="journal article" date="2020" name="Stud. Mycol.">
        <title>101 Dothideomycetes genomes: a test case for predicting lifestyles and emergence of pathogens.</title>
        <authorList>
            <person name="Haridas S."/>
            <person name="Albert R."/>
            <person name="Binder M."/>
            <person name="Bloem J."/>
            <person name="Labutti K."/>
            <person name="Salamov A."/>
            <person name="Andreopoulos B."/>
            <person name="Baker S."/>
            <person name="Barry K."/>
            <person name="Bills G."/>
            <person name="Bluhm B."/>
            <person name="Cannon C."/>
            <person name="Castanera R."/>
            <person name="Culley D."/>
            <person name="Daum C."/>
            <person name="Ezra D."/>
            <person name="Gonzalez J."/>
            <person name="Henrissat B."/>
            <person name="Kuo A."/>
            <person name="Liang C."/>
            <person name="Lipzen A."/>
            <person name="Lutzoni F."/>
            <person name="Magnuson J."/>
            <person name="Mondo S."/>
            <person name="Nolan M."/>
            <person name="Ohm R."/>
            <person name="Pangilinan J."/>
            <person name="Park H.-J."/>
            <person name="Ramirez L."/>
            <person name="Alfaro M."/>
            <person name="Sun H."/>
            <person name="Tritt A."/>
            <person name="Yoshinaga Y."/>
            <person name="Zwiers L.-H."/>
            <person name="Turgeon B."/>
            <person name="Goodwin S."/>
            <person name="Spatafora J."/>
            <person name="Crous P."/>
            <person name="Grigoriev I."/>
        </authorList>
    </citation>
    <scope>NUCLEOTIDE SEQUENCE</scope>
    <source>
        <strain evidence="1">CBS 122367</strain>
    </source>
</reference>
<organism evidence="1 2">
    <name type="scientific">Lentithecium fluviatile CBS 122367</name>
    <dbReference type="NCBI Taxonomy" id="1168545"/>
    <lineage>
        <taxon>Eukaryota</taxon>
        <taxon>Fungi</taxon>
        <taxon>Dikarya</taxon>
        <taxon>Ascomycota</taxon>
        <taxon>Pezizomycotina</taxon>
        <taxon>Dothideomycetes</taxon>
        <taxon>Pleosporomycetidae</taxon>
        <taxon>Pleosporales</taxon>
        <taxon>Massarineae</taxon>
        <taxon>Lentitheciaceae</taxon>
        <taxon>Lentithecium</taxon>
    </lineage>
</organism>
<dbReference type="EMBL" id="MU005582">
    <property type="protein sequence ID" value="KAF2684052.1"/>
    <property type="molecule type" value="Genomic_DNA"/>
</dbReference>
<accession>A0A6G1J0M3</accession>
<evidence type="ECO:0000313" key="1">
    <source>
        <dbReference type="EMBL" id="KAF2684052.1"/>
    </source>
</evidence>
<dbReference type="Proteomes" id="UP000799291">
    <property type="component" value="Unassembled WGS sequence"/>
</dbReference>
<proteinExistence type="predicted"/>
<gene>
    <name evidence="1" type="ORF">K458DRAFT_36738</name>
</gene>
<evidence type="ECO:0000313" key="2">
    <source>
        <dbReference type="Proteomes" id="UP000799291"/>
    </source>
</evidence>
<keyword evidence="2" id="KW-1185">Reference proteome</keyword>
<sequence length="76" mass="8651">MKMRNRIEADSVFACLLVSLDQANPDREKKRWLAEVCISGPCKSSCTYRFVLPISSPISLHLRKVAGWLALRQNCE</sequence>
<dbReference type="AlphaFoldDB" id="A0A6G1J0M3"/>
<protein>
    <submittedName>
        <fullName evidence="1">Uncharacterized protein</fullName>
    </submittedName>
</protein>
<name>A0A6G1J0M3_9PLEO</name>